<dbReference type="InterPro" id="IPR008225">
    <property type="entry name" value="F420-0_g-glutamyl_ligase"/>
</dbReference>
<keyword evidence="4" id="KW-0460">Magnesium</keyword>
<evidence type="ECO:0000256" key="3">
    <source>
        <dbReference type="ARBA" id="ARBA00022741"/>
    </source>
</evidence>
<dbReference type="Gene3D" id="3.30.1330.100">
    <property type="entry name" value="CofE-like"/>
    <property type="match status" value="1"/>
</dbReference>
<keyword evidence="3" id="KW-0547">Nucleotide-binding</keyword>
<comment type="caution">
    <text evidence="9">The sequence shown here is derived from an EMBL/GenBank/DDBJ whole genome shotgun (WGS) entry which is preliminary data.</text>
</comment>
<dbReference type="Pfam" id="PF01996">
    <property type="entry name" value="F420_ligase"/>
    <property type="match status" value="1"/>
</dbReference>
<evidence type="ECO:0000313" key="10">
    <source>
        <dbReference type="Proteomes" id="UP000639006"/>
    </source>
</evidence>
<evidence type="ECO:0000256" key="1">
    <source>
        <dbReference type="ARBA" id="ARBA00022598"/>
    </source>
</evidence>
<proteinExistence type="predicted"/>
<organism evidence="9 10">
    <name type="scientific">Candidatus Argoarchaeum ethanivorans</name>
    <dbReference type="NCBI Taxonomy" id="2608793"/>
    <lineage>
        <taxon>Archaea</taxon>
        <taxon>Methanobacteriati</taxon>
        <taxon>Methanobacteriota</taxon>
        <taxon>Stenosarchaea group</taxon>
        <taxon>Methanomicrobia</taxon>
        <taxon>Methanosarcinales</taxon>
        <taxon>Methanosarcinales incertae sedis</taxon>
        <taxon>GOM Arc I cluster</taxon>
        <taxon>Candidatus Argoarchaeum</taxon>
    </lineage>
</organism>
<evidence type="ECO:0000256" key="7">
    <source>
        <dbReference type="ARBA" id="ARBA00023211"/>
    </source>
</evidence>
<evidence type="ECO:0000256" key="2">
    <source>
        <dbReference type="ARBA" id="ARBA00022723"/>
    </source>
</evidence>
<sequence length="256" mass="27394">MKQVTLLPVKTPLITPKDNITDVIIRSLQKQNITPQNRDIVIIAESAVATAEGRVINLNSITPTPEAVAIGKKYQVDPRETQLIIEEADEILGGVYGVVLTITKGMLSPNAGIDASNAPENHVTLLPGDPQASAQQIQHALQQQYHCQLAVIISDSRTQPLRLGTVGIAIACSGIEPVEDARGSSDLYGKRLAITRKAIADNLTSAAQLLMGEADESIPVVIARGVTATRGSYHIPTIPRHECLFFGALEITGDQD</sequence>
<dbReference type="Proteomes" id="UP000639006">
    <property type="component" value="Unassembled WGS sequence"/>
</dbReference>
<dbReference type="EC" id="6.3.2.31" evidence="9"/>
<gene>
    <name evidence="9" type="primary">cofE</name>
    <name evidence="9" type="ORF">DIAAKJNI_00410</name>
</gene>
<dbReference type="GO" id="GO:0052618">
    <property type="term" value="F:coenzyme F420-0:L-glutamate ligase activity"/>
    <property type="evidence" value="ECO:0007669"/>
    <property type="project" value="UniProtKB-EC"/>
</dbReference>
<keyword evidence="7" id="KW-0464">Manganese</keyword>
<dbReference type="AlphaFoldDB" id="A0A811T6C8"/>
<dbReference type="EMBL" id="CAJHIQ010000021">
    <property type="protein sequence ID" value="CAD6492896.1"/>
    <property type="molecule type" value="Genomic_DNA"/>
</dbReference>
<evidence type="ECO:0000256" key="6">
    <source>
        <dbReference type="ARBA" id="ARBA00023134"/>
    </source>
</evidence>
<evidence type="ECO:0000259" key="8">
    <source>
        <dbReference type="Pfam" id="PF01996"/>
    </source>
</evidence>
<evidence type="ECO:0000256" key="4">
    <source>
        <dbReference type="ARBA" id="ARBA00022842"/>
    </source>
</evidence>
<dbReference type="NCBIfam" id="TIGR01916">
    <property type="entry name" value="F420_cofE"/>
    <property type="match status" value="1"/>
</dbReference>
<feature type="domain" description="Coenzyme F420:L-glutamate ligase-like" evidence="8">
    <location>
        <begin position="9"/>
        <end position="225"/>
    </location>
</feature>
<keyword evidence="1 9" id="KW-0436">Ligase</keyword>
<keyword evidence="6" id="KW-0342">GTP-binding</keyword>
<dbReference type="GO" id="GO:0005525">
    <property type="term" value="F:GTP binding"/>
    <property type="evidence" value="ECO:0007669"/>
    <property type="project" value="UniProtKB-KW"/>
</dbReference>
<evidence type="ECO:0000256" key="5">
    <source>
        <dbReference type="ARBA" id="ARBA00022958"/>
    </source>
</evidence>
<protein>
    <submittedName>
        <fullName evidence="9">Coenzyme F420:L-glutamate ligase</fullName>
        <ecNumber evidence="9">6.3.2.31</ecNumber>
    </submittedName>
</protein>
<dbReference type="SUPFAM" id="SSF144010">
    <property type="entry name" value="CofE-like"/>
    <property type="match status" value="1"/>
</dbReference>
<dbReference type="PANTHER" id="PTHR47917:SF2">
    <property type="entry name" value="COENZYME F420:L-GLUTAMATE LIGASE-LIKE DOMAIN-CONTAINING PROTEIN"/>
    <property type="match status" value="1"/>
</dbReference>
<evidence type="ECO:0000313" key="9">
    <source>
        <dbReference type="EMBL" id="CAD6492896.1"/>
    </source>
</evidence>
<dbReference type="GO" id="GO:0046872">
    <property type="term" value="F:metal ion binding"/>
    <property type="evidence" value="ECO:0007669"/>
    <property type="project" value="UniProtKB-KW"/>
</dbReference>
<dbReference type="InterPro" id="IPR002847">
    <property type="entry name" value="F420-0_gamma-glut_ligase-dom"/>
</dbReference>
<name>A0A811T6C8_9EURY</name>
<reference evidence="9" key="1">
    <citation type="submission" date="2020-10" db="EMBL/GenBank/DDBJ databases">
        <authorList>
            <person name="Hahn C.J."/>
            <person name="Laso-Perez R."/>
            <person name="Vulcano F."/>
            <person name="Vaziourakis K.-M."/>
            <person name="Stokke R."/>
            <person name="Steen I.H."/>
            <person name="Teske A."/>
            <person name="Boetius A."/>
            <person name="Liebeke M."/>
            <person name="Amann R."/>
            <person name="Knittel K."/>
        </authorList>
    </citation>
    <scope>NUCLEOTIDE SEQUENCE</scope>
    <source>
        <strain evidence="9">Gfbio:e3339647-f889-4370-9287-4fb5cb688e4c:AG392M11_GoMArc1</strain>
    </source>
</reference>
<dbReference type="PANTHER" id="PTHR47917">
    <property type="match status" value="1"/>
</dbReference>
<keyword evidence="2" id="KW-0479">Metal-binding</keyword>
<keyword evidence="5" id="KW-0630">Potassium</keyword>
<dbReference type="Gene3D" id="3.90.1660.10">
    <property type="entry name" value="CofE-like domain"/>
    <property type="match status" value="1"/>
</dbReference>
<accession>A0A811T6C8</accession>